<protein>
    <submittedName>
        <fullName evidence="6">LysR family transcriptional regulator</fullName>
    </submittedName>
</protein>
<dbReference type="EMBL" id="QFPN01000012">
    <property type="protein sequence ID" value="PZQ11325.1"/>
    <property type="molecule type" value="Genomic_DNA"/>
</dbReference>
<evidence type="ECO:0000313" key="7">
    <source>
        <dbReference type="Proteomes" id="UP000249577"/>
    </source>
</evidence>
<dbReference type="Gene3D" id="1.10.10.10">
    <property type="entry name" value="Winged helix-like DNA-binding domain superfamily/Winged helix DNA-binding domain"/>
    <property type="match status" value="1"/>
</dbReference>
<dbReference type="PANTHER" id="PTHR30346:SF0">
    <property type="entry name" value="HCA OPERON TRANSCRIPTIONAL ACTIVATOR HCAR"/>
    <property type="match status" value="1"/>
</dbReference>
<dbReference type="InterPro" id="IPR000847">
    <property type="entry name" value="LysR_HTH_N"/>
</dbReference>
<evidence type="ECO:0000259" key="5">
    <source>
        <dbReference type="PROSITE" id="PS50931"/>
    </source>
</evidence>
<dbReference type="InterPro" id="IPR005119">
    <property type="entry name" value="LysR_subst-bd"/>
</dbReference>
<dbReference type="PANTHER" id="PTHR30346">
    <property type="entry name" value="TRANSCRIPTIONAL DUAL REGULATOR HCAR-RELATED"/>
    <property type="match status" value="1"/>
</dbReference>
<keyword evidence="4" id="KW-0804">Transcription</keyword>
<proteinExistence type="inferred from homology"/>
<comment type="similarity">
    <text evidence="1">Belongs to the LysR transcriptional regulatory family.</text>
</comment>
<dbReference type="Proteomes" id="UP000249577">
    <property type="component" value="Unassembled WGS sequence"/>
</dbReference>
<reference evidence="6 7" key="1">
    <citation type="submission" date="2017-08" db="EMBL/GenBank/DDBJ databases">
        <title>Infants hospitalized years apart are colonized by the same room-sourced microbial strains.</title>
        <authorList>
            <person name="Brooks B."/>
            <person name="Olm M.R."/>
            <person name="Firek B.A."/>
            <person name="Baker R."/>
            <person name="Thomas B.C."/>
            <person name="Morowitz M.J."/>
            <person name="Banfield J.F."/>
        </authorList>
    </citation>
    <scope>NUCLEOTIDE SEQUENCE [LARGE SCALE GENOMIC DNA]</scope>
    <source>
        <strain evidence="6">S2_005_003_R2_43</strain>
    </source>
</reference>
<sequence length="323" mass="33972">MAVRSDEIPFDLRGLSIFLAVCETGAMASAARRLGLTQPAVSSAVAELEERIGAELFDRSVRPIALTPAGALLRQRASALVSEARQIAPGLREIGRGRLPLVRVGLVDSLSRALAAPLAARLGRRAEEVSIRSGLTAAHAGALVTRNLDVMIGVDDLGDVDGLERWPIATETYVLSAPEGTPAPRTVADLAALAETLTFARYSARSSTGVEIERHLRRLGLELKRGVEFDTPYGVAATVAAGGHFAITTPLCALESACDLSHVAFSPTPGPQLTRRLTLVALSRALGRLPLELAEFCRDELRGGALPAIARTSPALAAAIEIA</sequence>
<dbReference type="InterPro" id="IPR036388">
    <property type="entry name" value="WH-like_DNA-bd_sf"/>
</dbReference>
<dbReference type="GO" id="GO:0003700">
    <property type="term" value="F:DNA-binding transcription factor activity"/>
    <property type="evidence" value="ECO:0007669"/>
    <property type="project" value="InterPro"/>
</dbReference>
<dbReference type="PROSITE" id="PS50931">
    <property type="entry name" value="HTH_LYSR"/>
    <property type="match status" value="1"/>
</dbReference>
<keyword evidence="3" id="KW-0238">DNA-binding</keyword>
<accession>A0A2W5K8B0</accession>
<evidence type="ECO:0000313" key="6">
    <source>
        <dbReference type="EMBL" id="PZQ11325.1"/>
    </source>
</evidence>
<dbReference type="GO" id="GO:0032993">
    <property type="term" value="C:protein-DNA complex"/>
    <property type="evidence" value="ECO:0007669"/>
    <property type="project" value="TreeGrafter"/>
</dbReference>
<dbReference type="GO" id="GO:0003677">
    <property type="term" value="F:DNA binding"/>
    <property type="evidence" value="ECO:0007669"/>
    <property type="project" value="UniProtKB-KW"/>
</dbReference>
<organism evidence="6 7">
    <name type="scientific">Ancylobacter novellus</name>
    <name type="common">Thiobacillus novellus</name>
    <dbReference type="NCBI Taxonomy" id="921"/>
    <lineage>
        <taxon>Bacteria</taxon>
        <taxon>Pseudomonadati</taxon>
        <taxon>Pseudomonadota</taxon>
        <taxon>Alphaproteobacteria</taxon>
        <taxon>Hyphomicrobiales</taxon>
        <taxon>Xanthobacteraceae</taxon>
        <taxon>Ancylobacter</taxon>
    </lineage>
</organism>
<comment type="caution">
    <text evidence="6">The sequence shown here is derived from an EMBL/GenBank/DDBJ whole genome shotgun (WGS) entry which is preliminary data.</text>
</comment>
<dbReference type="CDD" id="cd05466">
    <property type="entry name" value="PBP2_LTTR_substrate"/>
    <property type="match status" value="1"/>
</dbReference>
<dbReference type="SUPFAM" id="SSF46785">
    <property type="entry name" value="Winged helix' DNA-binding domain"/>
    <property type="match status" value="1"/>
</dbReference>
<dbReference type="Pfam" id="PF00126">
    <property type="entry name" value="HTH_1"/>
    <property type="match status" value="1"/>
</dbReference>
<dbReference type="PRINTS" id="PR00039">
    <property type="entry name" value="HTHLYSR"/>
</dbReference>
<dbReference type="FunFam" id="1.10.10.10:FF:000001">
    <property type="entry name" value="LysR family transcriptional regulator"/>
    <property type="match status" value="1"/>
</dbReference>
<feature type="domain" description="HTH lysR-type" evidence="5">
    <location>
        <begin position="10"/>
        <end position="67"/>
    </location>
</feature>
<evidence type="ECO:0000256" key="2">
    <source>
        <dbReference type="ARBA" id="ARBA00023015"/>
    </source>
</evidence>
<evidence type="ECO:0000256" key="1">
    <source>
        <dbReference type="ARBA" id="ARBA00009437"/>
    </source>
</evidence>
<dbReference type="InterPro" id="IPR036390">
    <property type="entry name" value="WH_DNA-bd_sf"/>
</dbReference>
<keyword evidence="2" id="KW-0805">Transcription regulation</keyword>
<dbReference type="AlphaFoldDB" id="A0A2W5K8B0"/>
<dbReference type="Gene3D" id="3.40.190.290">
    <property type="match status" value="1"/>
</dbReference>
<gene>
    <name evidence="6" type="ORF">DI565_18725</name>
</gene>
<evidence type="ECO:0000256" key="3">
    <source>
        <dbReference type="ARBA" id="ARBA00023125"/>
    </source>
</evidence>
<name>A0A2W5K8B0_ANCNO</name>
<evidence type="ECO:0000256" key="4">
    <source>
        <dbReference type="ARBA" id="ARBA00023163"/>
    </source>
</evidence>
<dbReference type="SUPFAM" id="SSF53850">
    <property type="entry name" value="Periplasmic binding protein-like II"/>
    <property type="match status" value="1"/>
</dbReference>
<dbReference type="Pfam" id="PF03466">
    <property type="entry name" value="LysR_substrate"/>
    <property type="match status" value="1"/>
</dbReference>